<reference evidence="2 3" key="1">
    <citation type="submission" date="2021-06" db="EMBL/GenBank/DDBJ databases">
        <authorList>
            <person name="Kallberg Y."/>
            <person name="Tangrot J."/>
            <person name="Rosling A."/>
        </authorList>
    </citation>
    <scope>NUCLEOTIDE SEQUENCE [LARGE SCALE GENOMIC DNA]</scope>
    <source>
        <strain evidence="2 3">120-4 pot B 10/14</strain>
    </source>
</reference>
<evidence type="ECO:0000313" key="3">
    <source>
        <dbReference type="Proteomes" id="UP000789901"/>
    </source>
</evidence>
<accession>A0ABN7WBF5</accession>
<sequence>KALMTIKDTFANLIQQSGRAGHDHHDAQDVIFYTDRDIKTNYGIITENYPLYPETADQVYLSKKKDIFDMLFFCVTKYECQIKALIEYYAWSEDKEPNECAKCDNCNCRIKDNPIIRNVIPNIEELLHVVEVLTTTYDYQIIPANVIGVFRRLNTARMKKFGYQQLEEFYDQQDIKKSKKPKLLEFMSCILVIEGFVNGAKEIVKAQEWKYW</sequence>
<proteinExistence type="predicted"/>
<dbReference type="Proteomes" id="UP000789901">
    <property type="component" value="Unassembled WGS sequence"/>
</dbReference>
<dbReference type="InterPro" id="IPR027417">
    <property type="entry name" value="P-loop_NTPase"/>
</dbReference>
<organism evidence="2 3">
    <name type="scientific">Gigaspora margarita</name>
    <dbReference type="NCBI Taxonomy" id="4874"/>
    <lineage>
        <taxon>Eukaryota</taxon>
        <taxon>Fungi</taxon>
        <taxon>Fungi incertae sedis</taxon>
        <taxon>Mucoromycota</taxon>
        <taxon>Glomeromycotina</taxon>
        <taxon>Glomeromycetes</taxon>
        <taxon>Diversisporales</taxon>
        <taxon>Gigasporaceae</taxon>
        <taxon>Gigaspora</taxon>
    </lineage>
</organism>
<comment type="caution">
    <text evidence="2">The sequence shown here is derived from an EMBL/GenBank/DDBJ whole genome shotgun (WGS) entry which is preliminary data.</text>
</comment>
<feature type="domain" description="ATP-dependent DNA helicase RecQ zinc-binding" evidence="1">
    <location>
        <begin position="37"/>
        <end position="107"/>
    </location>
</feature>
<name>A0ABN7WBF5_GIGMA</name>
<protein>
    <submittedName>
        <fullName evidence="2">15070_t:CDS:1</fullName>
    </submittedName>
</protein>
<keyword evidence="3" id="KW-1185">Reference proteome</keyword>
<dbReference type="EMBL" id="CAJVQB010037322">
    <property type="protein sequence ID" value="CAG8825101.1"/>
    <property type="molecule type" value="Genomic_DNA"/>
</dbReference>
<gene>
    <name evidence="2" type="ORF">GMARGA_LOCUS28752</name>
</gene>
<feature type="non-terminal residue" evidence="2">
    <location>
        <position position="212"/>
    </location>
</feature>
<evidence type="ECO:0000313" key="2">
    <source>
        <dbReference type="EMBL" id="CAG8825101.1"/>
    </source>
</evidence>
<dbReference type="Gene3D" id="1.10.10.10">
    <property type="entry name" value="Winged helix-like DNA-binding domain superfamily/Winged helix DNA-binding domain"/>
    <property type="match status" value="1"/>
</dbReference>
<evidence type="ECO:0000259" key="1">
    <source>
        <dbReference type="Pfam" id="PF16124"/>
    </source>
</evidence>
<dbReference type="InterPro" id="IPR032284">
    <property type="entry name" value="RecQ_Zn-bd"/>
</dbReference>
<feature type="non-terminal residue" evidence="2">
    <location>
        <position position="1"/>
    </location>
</feature>
<dbReference type="SUPFAM" id="SSF52540">
    <property type="entry name" value="P-loop containing nucleoside triphosphate hydrolases"/>
    <property type="match status" value="1"/>
</dbReference>
<dbReference type="InterPro" id="IPR036388">
    <property type="entry name" value="WH-like_DNA-bd_sf"/>
</dbReference>
<dbReference type="Pfam" id="PF16124">
    <property type="entry name" value="RecQ_Zn_bind"/>
    <property type="match status" value="1"/>
</dbReference>